<dbReference type="GO" id="GO:0050660">
    <property type="term" value="F:flavin adenine dinucleotide binding"/>
    <property type="evidence" value="ECO:0007669"/>
    <property type="project" value="InterPro"/>
</dbReference>
<evidence type="ECO:0000313" key="11">
    <source>
        <dbReference type="Proteomes" id="UP000298327"/>
    </source>
</evidence>
<dbReference type="PROSITE" id="PS00624">
    <property type="entry name" value="GMC_OXRED_2"/>
    <property type="match status" value="1"/>
</dbReference>
<dbReference type="GO" id="GO:0016614">
    <property type="term" value="F:oxidoreductase activity, acting on CH-OH group of donors"/>
    <property type="evidence" value="ECO:0007669"/>
    <property type="project" value="InterPro"/>
</dbReference>
<dbReference type="Gene3D" id="3.30.560.10">
    <property type="entry name" value="Glucose Oxidase, domain 3"/>
    <property type="match status" value="1"/>
</dbReference>
<evidence type="ECO:0000259" key="9">
    <source>
        <dbReference type="PROSITE" id="PS00624"/>
    </source>
</evidence>
<dbReference type="PANTHER" id="PTHR11552:SF201">
    <property type="entry name" value="GLUCOSE-METHANOL-CHOLINE OXIDOREDUCTASE N-TERMINAL DOMAIN-CONTAINING PROTEIN"/>
    <property type="match status" value="1"/>
</dbReference>
<keyword evidence="4" id="KW-0732">Signal</keyword>
<keyword evidence="3" id="KW-0285">Flavoprotein</keyword>
<dbReference type="Gene3D" id="3.50.50.60">
    <property type="entry name" value="FAD/NAD(P)-binding domain"/>
    <property type="match status" value="1"/>
</dbReference>
<dbReference type="InterPro" id="IPR007867">
    <property type="entry name" value="GMC_OxRtase_C"/>
</dbReference>
<feature type="binding site" evidence="8">
    <location>
        <begin position="570"/>
        <end position="571"/>
    </location>
    <ligand>
        <name>FAD</name>
        <dbReference type="ChEBI" id="CHEBI:57692"/>
    </ligand>
</feature>
<dbReference type="Pfam" id="PF00732">
    <property type="entry name" value="GMC_oxred_N"/>
    <property type="match status" value="1"/>
</dbReference>
<keyword evidence="5 8" id="KW-0274">FAD</keyword>
<sequence length="590" mass="64457">MVLLNSKDFSATNFDYLIVGAGPAGLALAARLAEDKGIVVGVVEAGEYASGMPIIDIPGMAGQSMGHPTLDWGYQTVPQYGANDRQINQTRGKAIGGCTAVNFMASNRASAEEYDAIEALGNPGWNWKEFLKYMKKSETYTIPSDDVVEQYYAGYTHEYHGRSGPLQKSFPVWYNELHKPYLNTLVKLGLPISADAGNGVNIGTLTGPFTVDPHKMTRSYGATAHYEPNIHKPNFVVVTGAHVTRVLLQSGEDGEVVATGIEFVRGGETVTAQASLEVILSAGSFQTPQLLELSGIGGRDVLEKHGIKQVVDLPSAGENLLDEDVETYECLHDAQRLAEEMKLYETEKRGMLSSMFSAFAFAPLDAVANAKEVARLQKIVDDDTSLLSHPAHAKQYPYLRKWFSDPTKAQLEIVQMPGLYAWGLVKPEAGSHYQTFLIINLHPHSRGSVHITSSDPLVPPAIDPAYFMNPIDLDLMVNAVKFARKIATTEPFHHEGVEFFDPPEDVLNDSEVLREWCRNTTESIFHPVGSSSMLPRSDGGVVDPNLKVYGTKNLRVVDASVIPIQLSCHPQATIYGLAEKAADIIKAARV</sequence>
<organism evidence="10 11">
    <name type="scientific">Dentipellis fragilis</name>
    <dbReference type="NCBI Taxonomy" id="205917"/>
    <lineage>
        <taxon>Eukaryota</taxon>
        <taxon>Fungi</taxon>
        <taxon>Dikarya</taxon>
        <taxon>Basidiomycota</taxon>
        <taxon>Agaricomycotina</taxon>
        <taxon>Agaricomycetes</taxon>
        <taxon>Russulales</taxon>
        <taxon>Hericiaceae</taxon>
        <taxon>Dentipellis</taxon>
    </lineage>
</organism>
<feature type="binding site" evidence="8">
    <location>
        <position position="243"/>
    </location>
    <ligand>
        <name>FAD</name>
        <dbReference type="ChEBI" id="CHEBI:57692"/>
    </ligand>
</feature>
<evidence type="ECO:0000256" key="2">
    <source>
        <dbReference type="ARBA" id="ARBA00010790"/>
    </source>
</evidence>
<accession>A0A4Y9YGB0</accession>
<keyword evidence="11" id="KW-1185">Reference proteome</keyword>
<evidence type="ECO:0000256" key="3">
    <source>
        <dbReference type="ARBA" id="ARBA00022630"/>
    </source>
</evidence>
<keyword evidence="6" id="KW-0560">Oxidoreductase</keyword>
<dbReference type="PANTHER" id="PTHR11552">
    <property type="entry name" value="GLUCOSE-METHANOL-CHOLINE GMC OXIDOREDUCTASE"/>
    <property type="match status" value="1"/>
</dbReference>
<dbReference type="Pfam" id="PF05199">
    <property type="entry name" value="GMC_oxred_C"/>
    <property type="match status" value="1"/>
</dbReference>
<dbReference type="OrthoDB" id="269227at2759"/>
<dbReference type="EMBL" id="SEOQ01000531">
    <property type="protein sequence ID" value="TFY61040.1"/>
    <property type="molecule type" value="Genomic_DNA"/>
</dbReference>
<dbReference type="Proteomes" id="UP000298327">
    <property type="component" value="Unassembled WGS sequence"/>
</dbReference>
<name>A0A4Y9YGB0_9AGAM</name>
<comment type="caution">
    <text evidence="10">The sequence shown here is derived from an EMBL/GenBank/DDBJ whole genome shotgun (WGS) entry which is preliminary data.</text>
</comment>
<feature type="active site" description="Proton acceptor" evidence="7">
    <location>
        <position position="569"/>
    </location>
</feature>
<dbReference type="PIRSF" id="PIRSF000137">
    <property type="entry name" value="Alcohol_oxidase"/>
    <property type="match status" value="1"/>
</dbReference>
<gene>
    <name evidence="10" type="ORF">EVG20_g7208</name>
</gene>
<evidence type="ECO:0000256" key="6">
    <source>
        <dbReference type="ARBA" id="ARBA00023002"/>
    </source>
</evidence>
<feature type="active site" description="Proton donor" evidence="7">
    <location>
        <position position="526"/>
    </location>
</feature>
<feature type="domain" description="Glucose-methanol-choline oxidoreductase N-terminal" evidence="9">
    <location>
        <begin position="283"/>
        <end position="297"/>
    </location>
</feature>
<evidence type="ECO:0000256" key="7">
    <source>
        <dbReference type="PIRSR" id="PIRSR000137-1"/>
    </source>
</evidence>
<evidence type="ECO:0000256" key="5">
    <source>
        <dbReference type="ARBA" id="ARBA00022827"/>
    </source>
</evidence>
<comment type="similarity">
    <text evidence="2">Belongs to the GMC oxidoreductase family.</text>
</comment>
<dbReference type="SUPFAM" id="SSF51905">
    <property type="entry name" value="FAD/NAD(P)-binding domain"/>
    <property type="match status" value="1"/>
</dbReference>
<dbReference type="InterPro" id="IPR012132">
    <property type="entry name" value="GMC_OxRdtase"/>
</dbReference>
<evidence type="ECO:0000256" key="4">
    <source>
        <dbReference type="ARBA" id="ARBA00022729"/>
    </source>
</evidence>
<evidence type="ECO:0000256" key="1">
    <source>
        <dbReference type="ARBA" id="ARBA00001974"/>
    </source>
</evidence>
<dbReference type="InterPro" id="IPR000172">
    <property type="entry name" value="GMC_OxRdtase_N"/>
</dbReference>
<evidence type="ECO:0000313" key="10">
    <source>
        <dbReference type="EMBL" id="TFY61040.1"/>
    </source>
</evidence>
<dbReference type="SUPFAM" id="SSF54373">
    <property type="entry name" value="FAD-linked reductases, C-terminal domain"/>
    <property type="match status" value="1"/>
</dbReference>
<comment type="cofactor">
    <cofactor evidence="1 8">
        <name>FAD</name>
        <dbReference type="ChEBI" id="CHEBI:57692"/>
    </cofactor>
</comment>
<dbReference type="AlphaFoldDB" id="A0A4Y9YGB0"/>
<dbReference type="STRING" id="205917.A0A4Y9YGB0"/>
<reference evidence="10 11" key="1">
    <citation type="submission" date="2019-02" db="EMBL/GenBank/DDBJ databases">
        <title>Genome sequencing of the rare red list fungi Dentipellis fragilis.</title>
        <authorList>
            <person name="Buettner E."/>
            <person name="Kellner H."/>
        </authorList>
    </citation>
    <scope>NUCLEOTIDE SEQUENCE [LARGE SCALE GENOMIC DNA]</scope>
    <source>
        <strain evidence="10 11">DSM 105465</strain>
    </source>
</reference>
<evidence type="ECO:0000256" key="8">
    <source>
        <dbReference type="PIRSR" id="PIRSR000137-2"/>
    </source>
</evidence>
<protein>
    <recommendedName>
        <fullName evidence="9">Glucose-methanol-choline oxidoreductase N-terminal domain-containing protein</fullName>
    </recommendedName>
</protein>
<proteinExistence type="inferred from homology"/>
<dbReference type="InterPro" id="IPR036188">
    <property type="entry name" value="FAD/NAD-bd_sf"/>
</dbReference>